<comment type="caution">
    <text evidence="2">The sequence shown here is derived from an EMBL/GenBank/DDBJ whole genome shotgun (WGS) entry which is preliminary data.</text>
</comment>
<dbReference type="Proteomes" id="UP000530412">
    <property type="component" value="Unassembled WGS sequence"/>
</dbReference>
<proteinExistence type="predicted"/>
<sequence>MAPRGPSRRPTGRPPSPRLAPVLGSSSSSWICFLCKTPPWQAVCSTRSALASGPPRLSRSPFGRGPLLSHQRHPGFRRLWQAVGARGSVRTERSAVVGSLGRGLVAVGAIHMKVGVPAIVHEIGVPCQLDRVRFGLIRASDASRVTGSAAPVCPFHGINHEDSWGWSVTPAPVRRTYSERGTPVLLAVPAAAVLWGCVPWGGTGSEVSARQAGGTGVLAAPRTLSTGGLRKAARMISFSFVRAGR</sequence>
<reference evidence="2 3" key="1">
    <citation type="submission" date="2020-08" db="EMBL/GenBank/DDBJ databases">
        <title>Genomic Encyclopedia of Type Strains, Phase III (KMG-III): the genomes of soil and plant-associated and newly described type strains.</title>
        <authorList>
            <person name="Whitman W."/>
        </authorList>
    </citation>
    <scope>NUCLEOTIDE SEQUENCE [LARGE SCALE GENOMIC DNA]</scope>
    <source>
        <strain evidence="2 3">CECT 3271</strain>
    </source>
</reference>
<organism evidence="2 3">
    <name type="scientific">Streptomyces calvus</name>
    <dbReference type="NCBI Taxonomy" id="67282"/>
    <lineage>
        <taxon>Bacteria</taxon>
        <taxon>Bacillati</taxon>
        <taxon>Actinomycetota</taxon>
        <taxon>Actinomycetes</taxon>
        <taxon>Kitasatosporales</taxon>
        <taxon>Streptomycetaceae</taxon>
        <taxon>Streptomyces</taxon>
    </lineage>
</organism>
<dbReference type="EMBL" id="JACJIE010000029">
    <property type="protein sequence ID" value="MBA8948197.1"/>
    <property type="molecule type" value="Genomic_DNA"/>
</dbReference>
<feature type="region of interest" description="Disordered" evidence="1">
    <location>
        <begin position="1"/>
        <end position="20"/>
    </location>
</feature>
<gene>
    <name evidence="2" type="ORF">FHS33_006670</name>
</gene>
<protein>
    <submittedName>
        <fullName evidence="2">Uncharacterized protein</fullName>
    </submittedName>
</protein>
<evidence type="ECO:0000256" key="1">
    <source>
        <dbReference type="SAM" id="MobiDB-lite"/>
    </source>
</evidence>
<dbReference type="Gene3D" id="3.60.20.10">
    <property type="entry name" value="Glutamine Phosphoribosylpyrophosphate, subunit 1, domain 1"/>
    <property type="match status" value="1"/>
</dbReference>
<dbReference type="AlphaFoldDB" id="A0AA40VJQ0"/>
<evidence type="ECO:0000313" key="3">
    <source>
        <dbReference type="Proteomes" id="UP000530412"/>
    </source>
</evidence>
<dbReference type="InterPro" id="IPR029055">
    <property type="entry name" value="Ntn_hydrolases_N"/>
</dbReference>
<name>A0AA40VJQ0_9ACTN</name>
<evidence type="ECO:0000313" key="2">
    <source>
        <dbReference type="EMBL" id="MBA8948197.1"/>
    </source>
</evidence>
<feature type="compositionally biased region" description="Basic residues" evidence="1">
    <location>
        <begin position="1"/>
        <end position="11"/>
    </location>
</feature>
<accession>A0AA40VJQ0</accession>